<name>A0A975GCJ1_9BACT</name>
<keyword evidence="2" id="KW-1185">Reference proteome</keyword>
<proteinExistence type="predicted"/>
<evidence type="ECO:0008006" key="3">
    <source>
        <dbReference type="Google" id="ProtNLM"/>
    </source>
</evidence>
<dbReference type="PROSITE" id="PS51257">
    <property type="entry name" value="PROKAR_LIPOPROTEIN"/>
    <property type="match status" value="1"/>
</dbReference>
<dbReference type="AlphaFoldDB" id="A0A975GCJ1"/>
<dbReference type="KEGG" id="saqt:GJV85_04330"/>
<accession>A0A975GCJ1</accession>
<reference evidence="1" key="2">
    <citation type="submission" date="2021-04" db="EMBL/GenBank/DDBJ databases">
        <title>Isolation and characterization of a novel species of the genus Sulfurimonas.</title>
        <authorList>
            <person name="Fukui M."/>
        </authorList>
    </citation>
    <scope>NUCLEOTIDE SEQUENCE</scope>
    <source>
        <strain evidence="1">H1576</strain>
    </source>
</reference>
<evidence type="ECO:0000313" key="1">
    <source>
        <dbReference type="EMBL" id="QSZ41363.1"/>
    </source>
</evidence>
<reference evidence="1" key="1">
    <citation type="submission" date="2019-11" db="EMBL/GenBank/DDBJ databases">
        <authorList>
            <person name="Kojima H."/>
        </authorList>
    </citation>
    <scope>NUCLEOTIDE SEQUENCE</scope>
    <source>
        <strain evidence="1">H1576</strain>
    </source>
</reference>
<dbReference type="RefSeq" id="WP_207562642.1">
    <property type="nucleotide sequence ID" value="NZ_CP046072.1"/>
</dbReference>
<dbReference type="EMBL" id="CP046072">
    <property type="protein sequence ID" value="QSZ41363.1"/>
    <property type="molecule type" value="Genomic_DNA"/>
</dbReference>
<sequence length="226" mass="26290">MIYKKLNFIIPVVIASGLMLSGCNSGPKPTLVHIPSLKTISKAEIGQNMFESIYAVYKHENEVKFLDNIDKSKYTYDSDRYTFYMKKIDNQCVMIRENGRTHLYDKNCDGVFTHGNNDLFSDGKLDKEVRYTTVPAKPSSILPSSWKYDVLYQGKIENKLNITFREYYYSPTVRNFMIRDSFTQNIQYELNENGKAMIGFKGLRIKVLKATNLDIEYQVIKDYDKI</sequence>
<gene>
    <name evidence="1" type="ORF">GJV85_04330</name>
</gene>
<protein>
    <recommendedName>
        <fullName evidence="3">Lipoprotein</fullName>
    </recommendedName>
</protein>
<dbReference type="Proteomes" id="UP000671852">
    <property type="component" value="Chromosome"/>
</dbReference>
<evidence type="ECO:0000313" key="2">
    <source>
        <dbReference type="Proteomes" id="UP000671852"/>
    </source>
</evidence>
<organism evidence="1 2">
    <name type="scientific">Sulfurimonas aquatica</name>
    <dbReference type="NCBI Taxonomy" id="2672570"/>
    <lineage>
        <taxon>Bacteria</taxon>
        <taxon>Pseudomonadati</taxon>
        <taxon>Campylobacterota</taxon>
        <taxon>Epsilonproteobacteria</taxon>
        <taxon>Campylobacterales</taxon>
        <taxon>Sulfurimonadaceae</taxon>
        <taxon>Sulfurimonas</taxon>
    </lineage>
</organism>